<accession>A0ABP1DYP9</accession>
<name>A0ABP1DYP9_9APHY</name>
<feature type="domain" description="Protein kinase" evidence="2">
    <location>
        <begin position="13"/>
        <end position="282"/>
    </location>
</feature>
<dbReference type="InterPro" id="IPR011009">
    <property type="entry name" value="Kinase-like_dom_sf"/>
</dbReference>
<dbReference type="PROSITE" id="PS50011">
    <property type="entry name" value="PROTEIN_KINASE_DOM"/>
    <property type="match status" value="1"/>
</dbReference>
<keyword evidence="1" id="KW-0547">Nucleotide-binding</keyword>
<dbReference type="PROSITE" id="PS00107">
    <property type="entry name" value="PROTEIN_KINASE_ATP"/>
    <property type="match status" value="1"/>
</dbReference>
<proteinExistence type="predicted"/>
<evidence type="ECO:0000259" key="2">
    <source>
        <dbReference type="PROSITE" id="PS50011"/>
    </source>
</evidence>
<dbReference type="Proteomes" id="UP001497453">
    <property type="component" value="Chromosome 7"/>
</dbReference>
<organism evidence="3 4">
    <name type="scientific">Somion occarium</name>
    <dbReference type="NCBI Taxonomy" id="3059160"/>
    <lineage>
        <taxon>Eukaryota</taxon>
        <taxon>Fungi</taxon>
        <taxon>Dikarya</taxon>
        <taxon>Basidiomycota</taxon>
        <taxon>Agaricomycotina</taxon>
        <taxon>Agaricomycetes</taxon>
        <taxon>Polyporales</taxon>
        <taxon>Cerrenaceae</taxon>
        <taxon>Somion</taxon>
    </lineage>
</organism>
<dbReference type="Gene3D" id="1.10.510.10">
    <property type="entry name" value="Transferase(Phosphotransferase) domain 1"/>
    <property type="match status" value="1"/>
</dbReference>
<evidence type="ECO:0000313" key="4">
    <source>
        <dbReference type="Proteomes" id="UP001497453"/>
    </source>
</evidence>
<evidence type="ECO:0000256" key="1">
    <source>
        <dbReference type="PROSITE-ProRule" id="PRU10141"/>
    </source>
</evidence>
<dbReference type="Pfam" id="PF00069">
    <property type="entry name" value="Pkinase"/>
    <property type="match status" value="1"/>
</dbReference>
<protein>
    <recommendedName>
        <fullName evidence="2">Protein kinase domain-containing protein</fullName>
    </recommendedName>
</protein>
<dbReference type="SMART" id="SM00220">
    <property type="entry name" value="S_TKc"/>
    <property type="match status" value="1"/>
</dbReference>
<keyword evidence="4" id="KW-1185">Reference proteome</keyword>
<dbReference type="SUPFAM" id="SSF56112">
    <property type="entry name" value="Protein kinase-like (PK-like)"/>
    <property type="match status" value="1"/>
</dbReference>
<sequence>MSENHFPQRVGNYWLGECLGSGYSGSIFKAHHVHSGQIVALKLQHVDVECPTNRYERGFYPSLQGGVGMPTLWQSGVEGEWDYLVIDLLGTSLDSLFRKRAKDVMDLRSVLCIAQQVISRLEFMHNRGILHRDIQLGNCVIGLRPFQHIIYMIDFGFSKRYIDPATNRHIPDSKAKRDFIGNYWFSSVGVHCRGRVPSRRDDLEAVALMLIHLLTPGGLSWTRNGVPKTDAAHDRLIREKRDARPEDLCRGLPPEFEDFLRYCRRLKFAERPDYQRWKNEFRELAVEKEYPDNDAFIWPPPNPETTVRVQAHPKPPATKSDEIERLLHGLVNLHVADRPVLGTRNINEVGAPPVQAAVKPIEKPKPLHEDTEGVIVISSDGENDSQKAPAAHRLPKATHLTQLARRVPDATDNVALAKVVREFVEFLKTSRSRTLTKEGFAVLDAVYKQLADPSVYVVPLRTSRRNNANESRENANAPLDARRAKMNKLFALRREVGQAKDNKTLARMVADFGTVIDQSNGRTITKDAFGFLDGLAAKLRAMS</sequence>
<dbReference type="InterPro" id="IPR000719">
    <property type="entry name" value="Prot_kinase_dom"/>
</dbReference>
<dbReference type="InterPro" id="IPR050235">
    <property type="entry name" value="CK1_Ser-Thr_kinase"/>
</dbReference>
<dbReference type="EMBL" id="OZ037950">
    <property type="protein sequence ID" value="CAL1712941.1"/>
    <property type="molecule type" value="Genomic_DNA"/>
</dbReference>
<dbReference type="CDD" id="cd14016">
    <property type="entry name" value="STKc_CK1"/>
    <property type="match status" value="1"/>
</dbReference>
<dbReference type="PANTHER" id="PTHR11909">
    <property type="entry name" value="CASEIN KINASE-RELATED"/>
    <property type="match status" value="1"/>
</dbReference>
<dbReference type="InterPro" id="IPR017441">
    <property type="entry name" value="Protein_kinase_ATP_BS"/>
</dbReference>
<reference evidence="4" key="1">
    <citation type="submission" date="2024-04" db="EMBL/GenBank/DDBJ databases">
        <authorList>
            <person name="Shaw F."/>
            <person name="Minotto A."/>
        </authorList>
    </citation>
    <scope>NUCLEOTIDE SEQUENCE [LARGE SCALE GENOMIC DNA]</scope>
</reference>
<keyword evidence="1" id="KW-0067">ATP-binding</keyword>
<feature type="binding site" evidence="1">
    <location>
        <position position="42"/>
    </location>
    <ligand>
        <name>ATP</name>
        <dbReference type="ChEBI" id="CHEBI:30616"/>
    </ligand>
</feature>
<gene>
    <name evidence="3" type="ORF">GFSPODELE1_LOCUS9077</name>
</gene>
<evidence type="ECO:0000313" key="3">
    <source>
        <dbReference type="EMBL" id="CAL1712941.1"/>
    </source>
</evidence>